<dbReference type="Proteomes" id="UP000310158">
    <property type="component" value="Unassembled WGS sequence"/>
</dbReference>
<dbReference type="EMBL" id="SGPL01000654">
    <property type="protein sequence ID" value="THH09138.1"/>
    <property type="molecule type" value="Genomic_DNA"/>
</dbReference>
<keyword evidence="3" id="KW-1185">Reference proteome</keyword>
<feature type="region of interest" description="Disordered" evidence="1">
    <location>
        <begin position="1"/>
        <end position="31"/>
    </location>
</feature>
<feature type="non-terminal residue" evidence="2">
    <location>
        <position position="1"/>
    </location>
</feature>
<gene>
    <name evidence="2" type="ORF">EW146_g8782</name>
</gene>
<dbReference type="AlphaFoldDB" id="A0A4S4LDJ4"/>
<proteinExistence type="predicted"/>
<sequence length="140" mass="15436">ERLHVEGEGVGEGEEAEEGRRKEREGDFEKTEKRFEVRKEEIDGIMVKLDALSQALTTFHALETPTVDYLTSSRSNTTSSIPPPTSTASSMLRHGRPGFLRLPTEGSSLHIHDNLFLESPASAHSPLPEGQATENGNMHL</sequence>
<organism evidence="2 3">
    <name type="scientific">Bondarzewia mesenterica</name>
    <dbReference type="NCBI Taxonomy" id="1095465"/>
    <lineage>
        <taxon>Eukaryota</taxon>
        <taxon>Fungi</taxon>
        <taxon>Dikarya</taxon>
        <taxon>Basidiomycota</taxon>
        <taxon>Agaricomycotina</taxon>
        <taxon>Agaricomycetes</taxon>
        <taxon>Russulales</taxon>
        <taxon>Bondarzewiaceae</taxon>
        <taxon>Bondarzewia</taxon>
    </lineage>
</organism>
<name>A0A4S4LDJ4_9AGAM</name>
<evidence type="ECO:0000313" key="3">
    <source>
        <dbReference type="Proteomes" id="UP000310158"/>
    </source>
</evidence>
<dbReference type="OrthoDB" id="2537650at2759"/>
<comment type="caution">
    <text evidence="2">The sequence shown here is derived from an EMBL/GenBank/DDBJ whole genome shotgun (WGS) entry which is preliminary data.</text>
</comment>
<evidence type="ECO:0000256" key="1">
    <source>
        <dbReference type="SAM" id="MobiDB-lite"/>
    </source>
</evidence>
<evidence type="ECO:0000313" key="2">
    <source>
        <dbReference type="EMBL" id="THH09138.1"/>
    </source>
</evidence>
<feature type="region of interest" description="Disordered" evidence="1">
    <location>
        <begin position="120"/>
        <end position="140"/>
    </location>
</feature>
<accession>A0A4S4LDJ4</accession>
<protein>
    <submittedName>
        <fullName evidence="2">Uncharacterized protein</fullName>
    </submittedName>
</protein>
<feature type="region of interest" description="Disordered" evidence="1">
    <location>
        <begin position="70"/>
        <end position="104"/>
    </location>
</feature>
<feature type="compositionally biased region" description="Low complexity" evidence="1">
    <location>
        <begin position="71"/>
        <end position="90"/>
    </location>
</feature>
<feature type="compositionally biased region" description="Basic and acidic residues" evidence="1">
    <location>
        <begin position="18"/>
        <end position="31"/>
    </location>
</feature>
<reference evidence="2 3" key="1">
    <citation type="submission" date="2019-02" db="EMBL/GenBank/DDBJ databases">
        <title>Genome sequencing of the rare red list fungi Bondarzewia mesenterica.</title>
        <authorList>
            <person name="Buettner E."/>
            <person name="Kellner H."/>
        </authorList>
    </citation>
    <scope>NUCLEOTIDE SEQUENCE [LARGE SCALE GENOMIC DNA]</scope>
    <source>
        <strain evidence="2 3">DSM 108281</strain>
    </source>
</reference>